<keyword evidence="1" id="KW-1133">Transmembrane helix</keyword>
<protein>
    <recommendedName>
        <fullName evidence="4">Mechanosensitive ion channel</fullName>
    </recommendedName>
</protein>
<name>A0ABX1AZ12_9ACTN</name>
<keyword evidence="1" id="KW-0812">Transmembrane</keyword>
<dbReference type="RefSeq" id="WP_168008638.1">
    <property type="nucleotide sequence ID" value="NZ_JAATEP010000005.1"/>
</dbReference>
<keyword evidence="3" id="KW-1185">Reference proteome</keyword>
<dbReference type="EMBL" id="JAATEP010000005">
    <property type="protein sequence ID" value="NJP89570.1"/>
    <property type="molecule type" value="Genomic_DNA"/>
</dbReference>
<evidence type="ECO:0000256" key="1">
    <source>
        <dbReference type="SAM" id="Phobius"/>
    </source>
</evidence>
<evidence type="ECO:0008006" key="4">
    <source>
        <dbReference type="Google" id="ProtNLM"/>
    </source>
</evidence>
<reference evidence="2 3" key="1">
    <citation type="submission" date="2020-03" db="EMBL/GenBank/DDBJ databases">
        <title>WGS of actinomycetes isolated from Thailand.</title>
        <authorList>
            <person name="Thawai C."/>
        </authorList>
    </citation>
    <scope>NUCLEOTIDE SEQUENCE [LARGE SCALE GENOMIC DNA]</scope>
    <source>
        <strain evidence="2 3">FMUSA5-5</strain>
    </source>
</reference>
<feature type="transmembrane region" description="Helical" evidence="1">
    <location>
        <begin position="12"/>
        <end position="33"/>
    </location>
</feature>
<proteinExistence type="predicted"/>
<feature type="transmembrane region" description="Helical" evidence="1">
    <location>
        <begin position="39"/>
        <end position="60"/>
    </location>
</feature>
<gene>
    <name evidence="2" type="ORF">HCN51_08945</name>
</gene>
<keyword evidence="1" id="KW-0472">Membrane</keyword>
<organism evidence="2 3">
    <name type="scientific">Nonomuraea composti</name>
    <dbReference type="NCBI Taxonomy" id="2720023"/>
    <lineage>
        <taxon>Bacteria</taxon>
        <taxon>Bacillati</taxon>
        <taxon>Actinomycetota</taxon>
        <taxon>Actinomycetes</taxon>
        <taxon>Streptosporangiales</taxon>
        <taxon>Streptosporangiaceae</taxon>
        <taxon>Nonomuraea</taxon>
    </lineage>
</organism>
<feature type="transmembrane region" description="Helical" evidence="1">
    <location>
        <begin position="80"/>
        <end position="96"/>
    </location>
</feature>
<accession>A0ABX1AZ12</accession>
<dbReference type="Proteomes" id="UP000696294">
    <property type="component" value="Unassembled WGS sequence"/>
</dbReference>
<evidence type="ECO:0000313" key="3">
    <source>
        <dbReference type="Proteomes" id="UP000696294"/>
    </source>
</evidence>
<feature type="transmembrane region" description="Helical" evidence="1">
    <location>
        <begin position="108"/>
        <end position="134"/>
    </location>
</feature>
<comment type="caution">
    <text evidence="2">The sequence shown here is derived from an EMBL/GenBank/DDBJ whole genome shotgun (WGS) entry which is preliminary data.</text>
</comment>
<sequence>MMVDRPGSQKALWIQRARLFIVSYAPLFAIFAARSAPHWWWTGTLGAIAIWGALDGWRLVRGSLRHAHLRMEVKSIEDQGGAVSGYLATYLLPFLTELPQGWGDALAYVFYFATALAIYVQSDLAVVNPTLYLLGWRLYKVSLNGQSTILVSRLSVKVGDKVQVAHALSVHVDVRSYGTIEK</sequence>
<evidence type="ECO:0000313" key="2">
    <source>
        <dbReference type="EMBL" id="NJP89570.1"/>
    </source>
</evidence>